<comment type="similarity">
    <text evidence="3 18">Belongs to the complex I subunit 2 family.</text>
</comment>
<dbReference type="GO" id="GO:0005743">
    <property type="term" value="C:mitochondrial inner membrane"/>
    <property type="evidence" value="ECO:0007669"/>
    <property type="project" value="UniProtKB-SubCell"/>
</dbReference>
<keyword evidence="13 18" id="KW-0520">NAD</keyword>
<dbReference type="PANTHER" id="PTHR46552:SF1">
    <property type="entry name" value="NADH-UBIQUINONE OXIDOREDUCTASE CHAIN 2"/>
    <property type="match status" value="1"/>
</dbReference>
<evidence type="ECO:0000256" key="1">
    <source>
        <dbReference type="ARBA" id="ARBA00003257"/>
    </source>
</evidence>
<dbReference type="PANTHER" id="PTHR46552">
    <property type="entry name" value="NADH-UBIQUINONE OXIDOREDUCTASE CHAIN 2"/>
    <property type="match status" value="1"/>
</dbReference>
<dbReference type="InterPro" id="IPR003917">
    <property type="entry name" value="NADH_UbQ_OxRdtase_chain2"/>
</dbReference>
<dbReference type="Pfam" id="PF00361">
    <property type="entry name" value="Proton_antipo_M"/>
    <property type="match status" value="1"/>
</dbReference>
<gene>
    <name evidence="21" type="primary">ND2</name>
</gene>
<feature type="transmembrane region" description="Helical" evidence="18">
    <location>
        <begin position="173"/>
        <end position="191"/>
    </location>
</feature>
<feature type="transmembrane region" description="Helical" evidence="18">
    <location>
        <begin position="233"/>
        <end position="254"/>
    </location>
</feature>
<keyword evidence="8 18" id="KW-0812">Transmembrane</keyword>
<feature type="transmembrane region" description="Helical" evidence="18">
    <location>
        <begin position="308"/>
        <end position="331"/>
    </location>
</feature>
<proteinExistence type="inferred from homology"/>
<dbReference type="AlphaFoldDB" id="A0A8K1ZFN4"/>
<keyword evidence="12 18" id="KW-1133">Transmembrane helix</keyword>
<dbReference type="EMBL" id="MZ274195">
    <property type="protein sequence ID" value="UGS80334.1"/>
    <property type="molecule type" value="Genomic_DNA"/>
</dbReference>
<comment type="function">
    <text evidence="18">Core subunit of the mitochondrial membrane respiratory chain NADH dehydrogenase (Complex I) which catalyzes electron transfer from NADH through the respiratory chain, using ubiquinone as an electron acceptor. Essential for the catalytic activity and assembly of complex I.</text>
</comment>
<name>A0A8K1ZFN4_9NEOP</name>
<feature type="domain" description="NADH:quinone oxidoreductase/Mrp antiporter transmembrane" evidence="20">
    <location>
        <begin position="23"/>
        <end position="278"/>
    </location>
</feature>
<evidence type="ECO:0000256" key="7">
    <source>
        <dbReference type="ARBA" id="ARBA00022660"/>
    </source>
</evidence>
<accession>A0A8K1ZFN4</accession>
<keyword evidence="7 18" id="KW-0679">Respiratory chain</keyword>
<evidence type="ECO:0000256" key="15">
    <source>
        <dbReference type="ARBA" id="ARBA00023128"/>
    </source>
</evidence>
<keyword evidence="6" id="KW-0813">Transport</keyword>
<comment type="subcellular location">
    <subcellularLocation>
        <location evidence="2 18">Mitochondrion inner membrane</location>
        <topology evidence="2 18">Multi-pass membrane protein</topology>
    </subcellularLocation>
</comment>
<dbReference type="PRINTS" id="PR01436">
    <property type="entry name" value="NADHDHGNASE2"/>
</dbReference>
<sequence length="332" mass="38301">MLNNLNLLFLILMFSSSILAVSASSWLTAWMGLELNMLSFIPLLIEQKNSFSNESALKYFLIQAMASSMFILLSITNTFWFFSFSIFNFQSFNYLLIPLLLKLGAAPLQAWFIMMMQTLNWWKALLLATWQKFAPLAILSYLNLNKYSLIFISAFSLTAGSLGGLTQTMFQKIFAFSSISHLGWIFSSLLISKNLFFMYFLFYSFMNTILFAYMYNLNSYFFNQNLSPASHPLFFLSMLSLSGLPPFLGFIPKWMVIQHLTTQNHILMTFILIISALINLMFYLRLIINASMMNSISLKWMNFKSLKLTTMQIMFTFSATILGLLLFNLLIT</sequence>
<geneLocation type="mitochondrion" evidence="21"/>
<reference evidence="21" key="1">
    <citation type="submission" date="2021-05" db="EMBL/GenBank/DDBJ databases">
        <title>Mitochondrial genomes within bark lice (Insecta: Psocodea: Psocomorpha) reveal novel gene rearrangements containing phylogenetic signal.</title>
        <authorList>
            <person name="Saenz Manchola O.F."/>
            <person name="Virrueta Herrera S."/>
            <person name="D'alessio L.M."/>
            <person name="Yoshizawa K."/>
            <person name="Garcia Aldrete A.N."/>
            <person name="Johnson K.P."/>
        </authorList>
    </citation>
    <scope>NUCLEOTIDE SEQUENCE</scope>
</reference>
<feature type="signal peptide" evidence="19">
    <location>
        <begin position="1"/>
        <end position="23"/>
    </location>
</feature>
<dbReference type="InterPro" id="IPR001750">
    <property type="entry name" value="ND/Mrp_TM"/>
</dbReference>
<feature type="transmembrane region" description="Helical" evidence="18">
    <location>
        <begin position="147"/>
        <end position="166"/>
    </location>
</feature>
<feature type="transmembrane region" description="Helical" evidence="18">
    <location>
        <begin position="94"/>
        <end position="114"/>
    </location>
</feature>
<evidence type="ECO:0000256" key="8">
    <source>
        <dbReference type="ARBA" id="ARBA00022692"/>
    </source>
</evidence>
<evidence type="ECO:0000256" key="11">
    <source>
        <dbReference type="ARBA" id="ARBA00022982"/>
    </source>
</evidence>
<feature type="transmembrane region" description="Helical" evidence="18">
    <location>
        <begin position="121"/>
        <end position="141"/>
    </location>
</feature>
<evidence type="ECO:0000256" key="12">
    <source>
        <dbReference type="ARBA" id="ARBA00022989"/>
    </source>
</evidence>
<keyword evidence="9 18" id="KW-0999">Mitochondrion inner membrane</keyword>
<dbReference type="GO" id="GO:0008137">
    <property type="term" value="F:NADH dehydrogenase (ubiquinone) activity"/>
    <property type="evidence" value="ECO:0007669"/>
    <property type="project" value="UniProtKB-EC"/>
</dbReference>
<feature type="chain" id="PRO_5035462659" description="NADH-ubiquinone oxidoreductase chain 2" evidence="19">
    <location>
        <begin position="24"/>
        <end position="332"/>
    </location>
</feature>
<dbReference type="InterPro" id="IPR050175">
    <property type="entry name" value="Complex_I_Subunit_2"/>
</dbReference>
<keyword evidence="14 18" id="KW-0830">Ubiquinone</keyword>
<dbReference type="GO" id="GO:0006120">
    <property type="term" value="P:mitochondrial electron transport, NADH to ubiquinone"/>
    <property type="evidence" value="ECO:0007669"/>
    <property type="project" value="InterPro"/>
</dbReference>
<evidence type="ECO:0000256" key="9">
    <source>
        <dbReference type="ARBA" id="ARBA00022792"/>
    </source>
</evidence>
<evidence type="ECO:0000256" key="17">
    <source>
        <dbReference type="ARBA" id="ARBA00049551"/>
    </source>
</evidence>
<dbReference type="EC" id="7.1.1.2" evidence="4 18"/>
<evidence type="ECO:0000256" key="14">
    <source>
        <dbReference type="ARBA" id="ARBA00023075"/>
    </source>
</evidence>
<evidence type="ECO:0000256" key="10">
    <source>
        <dbReference type="ARBA" id="ARBA00022967"/>
    </source>
</evidence>
<evidence type="ECO:0000256" key="19">
    <source>
        <dbReference type="SAM" id="SignalP"/>
    </source>
</evidence>
<keyword evidence="16 18" id="KW-0472">Membrane</keyword>
<evidence type="ECO:0000256" key="2">
    <source>
        <dbReference type="ARBA" id="ARBA00004448"/>
    </source>
</evidence>
<evidence type="ECO:0000256" key="6">
    <source>
        <dbReference type="ARBA" id="ARBA00022448"/>
    </source>
</evidence>
<evidence type="ECO:0000256" key="4">
    <source>
        <dbReference type="ARBA" id="ARBA00012944"/>
    </source>
</evidence>
<feature type="transmembrane region" description="Helical" evidence="18">
    <location>
        <begin position="197"/>
        <end position="221"/>
    </location>
</feature>
<evidence type="ECO:0000259" key="20">
    <source>
        <dbReference type="Pfam" id="PF00361"/>
    </source>
</evidence>
<keyword evidence="15 18" id="KW-0496">Mitochondrion</keyword>
<feature type="transmembrane region" description="Helical" evidence="18">
    <location>
        <begin position="266"/>
        <end position="288"/>
    </location>
</feature>
<organism evidence="21">
    <name type="scientific">Hemicaecilius smithersi</name>
    <dbReference type="NCBI Taxonomy" id="2597000"/>
    <lineage>
        <taxon>Eukaryota</taxon>
        <taxon>Metazoa</taxon>
        <taxon>Ecdysozoa</taxon>
        <taxon>Arthropoda</taxon>
        <taxon>Hexapoda</taxon>
        <taxon>Insecta</taxon>
        <taxon>Pterygota</taxon>
        <taxon>Neoptera</taxon>
        <taxon>Paraneoptera</taxon>
        <taxon>Psocodea</taxon>
        <taxon>Troctomorpha</taxon>
        <taxon>Sphaeropsocetae</taxon>
        <taxon>Sphaeropsocidae</taxon>
        <taxon>Hemicaecilius</taxon>
    </lineage>
</organism>
<evidence type="ECO:0000256" key="3">
    <source>
        <dbReference type="ARBA" id="ARBA00007012"/>
    </source>
</evidence>
<comment type="catalytic activity">
    <reaction evidence="17 18">
        <text>a ubiquinone + NADH + 5 H(+)(in) = a ubiquinol + NAD(+) + 4 H(+)(out)</text>
        <dbReference type="Rhea" id="RHEA:29091"/>
        <dbReference type="Rhea" id="RHEA-COMP:9565"/>
        <dbReference type="Rhea" id="RHEA-COMP:9566"/>
        <dbReference type="ChEBI" id="CHEBI:15378"/>
        <dbReference type="ChEBI" id="CHEBI:16389"/>
        <dbReference type="ChEBI" id="CHEBI:17976"/>
        <dbReference type="ChEBI" id="CHEBI:57540"/>
        <dbReference type="ChEBI" id="CHEBI:57945"/>
        <dbReference type="EC" id="7.1.1.2"/>
    </reaction>
</comment>
<evidence type="ECO:0000313" key="21">
    <source>
        <dbReference type="EMBL" id="UGS80334.1"/>
    </source>
</evidence>
<evidence type="ECO:0000256" key="13">
    <source>
        <dbReference type="ARBA" id="ARBA00023027"/>
    </source>
</evidence>
<keyword evidence="19" id="KW-0732">Signal</keyword>
<evidence type="ECO:0000256" key="5">
    <source>
        <dbReference type="ARBA" id="ARBA00021008"/>
    </source>
</evidence>
<evidence type="ECO:0000256" key="18">
    <source>
        <dbReference type="RuleBase" id="RU003403"/>
    </source>
</evidence>
<keyword evidence="11 18" id="KW-0249">Electron transport</keyword>
<feature type="transmembrane region" description="Helical" evidence="18">
    <location>
        <begin position="59"/>
        <end position="82"/>
    </location>
</feature>
<keyword evidence="10 18" id="KW-1278">Translocase</keyword>
<comment type="function">
    <text evidence="1">Core subunit of the mitochondrial membrane respiratory chain NADH dehydrogenase (Complex I) that is believed to belong to the minimal assembly required for catalysis. Complex I functions in the transfer of electrons from NADH to the respiratory chain. The immediate electron acceptor for the enzyme is believed to be ubiquinone.</text>
</comment>
<protein>
    <recommendedName>
        <fullName evidence="5 18">NADH-ubiquinone oxidoreductase chain 2</fullName>
        <ecNumber evidence="4 18">7.1.1.2</ecNumber>
    </recommendedName>
</protein>
<evidence type="ECO:0000256" key="16">
    <source>
        <dbReference type="ARBA" id="ARBA00023136"/>
    </source>
</evidence>